<dbReference type="GO" id="GO:0004672">
    <property type="term" value="F:protein kinase activity"/>
    <property type="evidence" value="ECO:0007669"/>
    <property type="project" value="InterPro"/>
</dbReference>
<keyword evidence="3" id="KW-1185">Reference proteome</keyword>
<comment type="caution">
    <text evidence="2">The sequence shown here is derived from an EMBL/GenBank/DDBJ whole genome shotgun (WGS) entry which is preliminary data.</text>
</comment>
<name>A0A6G0XKV2_9STRA</name>
<dbReference type="PROSITE" id="PS50011">
    <property type="entry name" value="PROTEIN_KINASE_DOM"/>
    <property type="match status" value="1"/>
</dbReference>
<dbReference type="InterPro" id="IPR011009">
    <property type="entry name" value="Kinase-like_dom_sf"/>
</dbReference>
<dbReference type="InterPro" id="IPR008266">
    <property type="entry name" value="Tyr_kinase_AS"/>
</dbReference>
<dbReference type="InterPro" id="IPR000719">
    <property type="entry name" value="Prot_kinase_dom"/>
</dbReference>
<organism evidence="2 3">
    <name type="scientific">Aphanomyces euteiches</name>
    <dbReference type="NCBI Taxonomy" id="100861"/>
    <lineage>
        <taxon>Eukaryota</taxon>
        <taxon>Sar</taxon>
        <taxon>Stramenopiles</taxon>
        <taxon>Oomycota</taxon>
        <taxon>Saprolegniomycetes</taxon>
        <taxon>Saprolegniales</taxon>
        <taxon>Verrucalvaceae</taxon>
        <taxon>Aphanomyces</taxon>
    </lineage>
</organism>
<protein>
    <recommendedName>
        <fullName evidence="1">Protein kinase domain-containing protein</fullName>
    </recommendedName>
</protein>
<proteinExistence type="predicted"/>
<dbReference type="AlphaFoldDB" id="A0A6G0XKV2"/>
<evidence type="ECO:0000313" key="3">
    <source>
        <dbReference type="Proteomes" id="UP000481153"/>
    </source>
</evidence>
<dbReference type="PROSITE" id="PS00109">
    <property type="entry name" value="PROTEIN_KINASE_TYR"/>
    <property type="match status" value="1"/>
</dbReference>
<dbReference type="Gene3D" id="1.10.510.10">
    <property type="entry name" value="Transferase(Phosphotransferase) domain 1"/>
    <property type="match status" value="1"/>
</dbReference>
<dbReference type="VEuPathDB" id="FungiDB:AeMF1_000832"/>
<feature type="domain" description="Protein kinase" evidence="1">
    <location>
        <begin position="1"/>
        <end position="159"/>
    </location>
</feature>
<dbReference type="GO" id="GO:0005524">
    <property type="term" value="F:ATP binding"/>
    <property type="evidence" value="ECO:0007669"/>
    <property type="project" value="InterPro"/>
</dbReference>
<dbReference type="SUPFAM" id="SSF56112">
    <property type="entry name" value="Protein kinase-like (PK-like)"/>
    <property type="match status" value="1"/>
</dbReference>
<evidence type="ECO:0000259" key="1">
    <source>
        <dbReference type="PROSITE" id="PS50011"/>
    </source>
</evidence>
<evidence type="ECO:0000313" key="2">
    <source>
        <dbReference type="EMBL" id="KAF0740999.1"/>
    </source>
</evidence>
<accession>A0A6G0XKV2</accession>
<gene>
    <name evidence="2" type="ORF">Ae201684_003571</name>
</gene>
<sequence>MSACVPTIAAHQKLNLIEFPYVLALDLDEVPTVEHIFNHCRASKEDMLDRVKVVASALDYMHNKGLVHSDLRLCNVYLDDKILIGNLEASTKIGDYFPHGQFTTGVPPPELFYKLQNDEERQLYEDCWGQHPGWSTRFKPAHDIVVKAWAKSMPLHTNL</sequence>
<reference evidence="2 3" key="1">
    <citation type="submission" date="2019-07" db="EMBL/GenBank/DDBJ databases">
        <title>Genomics analysis of Aphanomyces spp. identifies a new class of oomycete effector associated with host adaptation.</title>
        <authorList>
            <person name="Gaulin E."/>
        </authorList>
    </citation>
    <scope>NUCLEOTIDE SEQUENCE [LARGE SCALE GENOMIC DNA]</scope>
    <source>
        <strain evidence="2 3">ATCC 201684</strain>
    </source>
</reference>
<dbReference type="EMBL" id="VJMJ01000041">
    <property type="protein sequence ID" value="KAF0740999.1"/>
    <property type="molecule type" value="Genomic_DNA"/>
</dbReference>
<dbReference type="Proteomes" id="UP000481153">
    <property type="component" value="Unassembled WGS sequence"/>
</dbReference>